<evidence type="ECO:0000313" key="5">
    <source>
        <dbReference type="EMBL" id="AAP85345.1"/>
    </source>
</evidence>
<name>Q67G47_9ACTN</name>
<dbReference type="Pfam" id="PF13649">
    <property type="entry name" value="Methyltransf_25"/>
    <property type="match status" value="1"/>
</dbReference>
<dbReference type="EMBL" id="AY196994">
    <property type="protein sequence ID" value="AAP85345.1"/>
    <property type="molecule type" value="Genomic_DNA"/>
</dbReference>
<dbReference type="PANTHER" id="PTHR43464">
    <property type="entry name" value="METHYLTRANSFERASE"/>
    <property type="match status" value="1"/>
</dbReference>
<keyword evidence="1 5" id="KW-0489">Methyltransferase</keyword>
<dbReference type="Gene3D" id="2.20.130.10">
    <property type="entry name" value="CAC2371-like domains"/>
    <property type="match status" value="1"/>
</dbReference>
<dbReference type="AlphaFoldDB" id="Q67G47"/>
<dbReference type="GO" id="GO:0008168">
    <property type="term" value="F:methyltransferase activity"/>
    <property type="evidence" value="ECO:0007669"/>
    <property type="project" value="UniProtKB-KW"/>
</dbReference>
<feature type="domain" description="Methyltransferase" evidence="4">
    <location>
        <begin position="42"/>
        <end position="133"/>
    </location>
</feature>
<keyword evidence="2 5" id="KW-0808">Transferase</keyword>
<dbReference type="GO" id="GO:0032259">
    <property type="term" value="P:methylation"/>
    <property type="evidence" value="ECO:0007669"/>
    <property type="project" value="UniProtKB-KW"/>
</dbReference>
<reference evidence="5" key="1">
    <citation type="journal article" date="2004" name="Chem. Biol.">
        <title>The hedamycin locus implicates a novel aromatic PKS priming mechanism.</title>
        <authorList>
            <person name="Bililign T."/>
            <person name="Hyun C.G."/>
            <person name="Williams J.S."/>
            <person name="Czisny A.M."/>
            <person name="Thorson J.S."/>
        </authorList>
    </citation>
    <scope>NUCLEOTIDE SEQUENCE</scope>
</reference>
<evidence type="ECO:0000256" key="2">
    <source>
        <dbReference type="ARBA" id="ARBA00022679"/>
    </source>
</evidence>
<evidence type="ECO:0000259" key="4">
    <source>
        <dbReference type="Pfam" id="PF13649"/>
    </source>
</evidence>
<sequence>MYGADSARFYEAQHTARGKDYRAEAEVVAEHVLRLRPGASSVLDVACGTGGHLDPFGELIGHVEGVDLSEPMLAIARHKHPGVALHLGDMRDFRLGRVFDVVTCLFASIGYVRSAAELDRTLACLARHTAEGGVVAVEPWWFPQTYLDRWVSADTVKWEDTTVARVAHTVRDGDASRMEVHYLEATPEGGVRHLTEVHRAMLFTRERYEEGFRRAGLEPRYVPEVLSGRGLFLGVRPGR</sequence>
<dbReference type="PANTHER" id="PTHR43464:SF19">
    <property type="entry name" value="UBIQUINONE BIOSYNTHESIS O-METHYLTRANSFERASE, MITOCHONDRIAL"/>
    <property type="match status" value="1"/>
</dbReference>
<dbReference type="Gene3D" id="3.40.50.150">
    <property type="entry name" value="Vaccinia Virus protein VP39"/>
    <property type="match status" value="1"/>
</dbReference>
<evidence type="ECO:0000256" key="1">
    <source>
        <dbReference type="ARBA" id="ARBA00022603"/>
    </source>
</evidence>
<dbReference type="CDD" id="cd02440">
    <property type="entry name" value="AdoMet_MTases"/>
    <property type="match status" value="1"/>
</dbReference>
<proteinExistence type="predicted"/>
<dbReference type="SUPFAM" id="SSF53335">
    <property type="entry name" value="S-adenosyl-L-methionine-dependent methyltransferases"/>
    <property type="match status" value="1"/>
</dbReference>
<organism evidence="5">
    <name type="scientific">Streptomyces griseoruber</name>
    <dbReference type="NCBI Taxonomy" id="1943"/>
    <lineage>
        <taxon>Bacteria</taxon>
        <taxon>Bacillati</taxon>
        <taxon>Actinomycetota</taxon>
        <taxon>Actinomycetes</taxon>
        <taxon>Kitasatosporales</taxon>
        <taxon>Streptomycetaceae</taxon>
        <taxon>Streptomyces</taxon>
    </lineage>
</organism>
<accession>Q67G47</accession>
<dbReference type="InterPro" id="IPR041698">
    <property type="entry name" value="Methyltransf_25"/>
</dbReference>
<keyword evidence="3" id="KW-0949">S-adenosyl-L-methionine</keyword>
<evidence type="ECO:0000256" key="3">
    <source>
        <dbReference type="ARBA" id="ARBA00022691"/>
    </source>
</evidence>
<protein>
    <submittedName>
        <fullName evidence="5">Putative N,N-dimethyltransferase</fullName>
    </submittedName>
</protein>
<dbReference type="InterPro" id="IPR029063">
    <property type="entry name" value="SAM-dependent_MTases_sf"/>
</dbReference>